<dbReference type="EMBL" id="JAPZBU010000009">
    <property type="protein sequence ID" value="KAJ5388591.1"/>
    <property type="molecule type" value="Genomic_DNA"/>
</dbReference>
<name>A0A9W9VSM3_9EURO</name>
<reference evidence="1" key="2">
    <citation type="journal article" date="2023" name="IMA Fungus">
        <title>Comparative genomic study of the Penicillium genus elucidates a diverse pangenome and 15 lateral gene transfer events.</title>
        <authorList>
            <person name="Petersen C."/>
            <person name="Sorensen T."/>
            <person name="Nielsen M.R."/>
            <person name="Sondergaard T.E."/>
            <person name="Sorensen J.L."/>
            <person name="Fitzpatrick D.A."/>
            <person name="Frisvad J.C."/>
            <person name="Nielsen K.L."/>
        </authorList>
    </citation>
    <scope>NUCLEOTIDE SEQUENCE</scope>
    <source>
        <strain evidence="1">IBT 29677</strain>
    </source>
</reference>
<reference evidence="1" key="1">
    <citation type="submission" date="2022-12" db="EMBL/GenBank/DDBJ databases">
        <authorList>
            <person name="Petersen C."/>
        </authorList>
    </citation>
    <scope>NUCLEOTIDE SEQUENCE</scope>
    <source>
        <strain evidence="1">IBT 29677</strain>
    </source>
</reference>
<dbReference type="RefSeq" id="XP_056486389.1">
    <property type="nucleotide sequence ID" value="XM_056635769.1"/>
</dbReference>
<accession>A0A9W9VSM3</accession>
<sequence>MSSECNIFDPPVHELDSFWGKFDLESAVAGGVSRMLSWSLKSKEQEVCKREAHKFKVEESSSS</sequence>
<dbReference type="AlphaFoldDB" id="A0A9W9VSM3"/>
<evidence type="ECO:0000313" key="2">
    <source>
        <dbReference type="Proteomes" id="UP001147747"/>
    </source>
</evidence>
<organism evidence="1 2">
    <name type="scientific">Penicillium cosmopolitanum</name>
    <dbReference type="NCBI Taxonomy" id="1131564"/>
    <lineage>
        <taxon>Eukaryota</taxon>
        <taxon>Fungi</taxon>
        <taxon>Dikarya</taxon>
        <taxon>Ascomycota</taxon>
        <taxon>Pezizomycotina</taxon>
        <taxon>Eurotiomycetes</taxon>
        <taxon>Eurotiomycetidae</taxon>
        <taxon>Eurotiales</taxon>
        <taxon>Aspergillaceae</taxon>
        <taxon>Penicillium</taxon>
    </lineage>
</organism>
<proteinExistence type="predicted"/>
<protein>
    <submittedName>
        <fullName evidence="1">Uncharacterized protein</fullName>
    </submittedName>
</protein>
<keyword evidence="2" id="KW-1185">Reference proteome</keyword>
<dbReference type="GeneID" id="81374749"/>
<evidence type="ECO:0000313" key="1">
    <source>
        <dbReference type="EMBL" id="KAJ5388591.1"/>
    </source>
</evidence>
<gene>
    <name evidence="1" type="ORF">N7509_011132</name>
</gene>
<comment type="caution">
    <text evidence="1">The sequence shown here is derived from an EMBL/GenBank/DDBJ whole genome shotgun (WGS) entry which is preliminary data.</text>
</comment>
<dbReference type="Proteomes" id="UP001147747">
    <property type="component" value="Unassembled WGS sequence"/>
</dbReference>